<dbReference type="GO" id="GO:0006808">
    <property type="term" value="P:regulation of nitrogen utilization"/>
    <property type="evidence" value="ECO:0007669"/>
    <property type="project" value="InterPro"/>
</dbReference>
<dbReference type="Proteomes" id="UP000295717">
    <property type="component" value="Unassembled WGS sequence"/>
</dbReference>
<gene>
    <name evidence="1" type="ORF">EDC35_103309</name>
</gene>
<name>A0A4R3MZQ2_9GAMM</name>
<dbReference type="GO" id="GO:0030234">
    <property type="term" value="F:enzyme regulator activity"/>
    <property type="evidence" value="ECO:0007669"/>
    <property type="project" value="InterPro"/>
</dbReference>
<evidence type="ECO:0000313" key="2">
    <source>
        <dbReference type="Proteomes" id="UP000295717"/>
    </source>
</evidence>
<dbReference type="InterPro" id="IPR011322">
    <property type="entry name" value="N-reg_PII-like_a/b"/>
</dbReference>
<reference evidence="1 2" key="1">
    <citation type="submission" date="2019-03" db="EMBL/GenBank/DDBJ databases">
        <title>Genomic Encyclopedia of Type Strains, Phase IV (KMG-IV): sequencing the most valuable type-strain genomes for metagenomic binning, comparative biology and taxonomic classification.</title>
        <authorList>
            <person name="Goeker M."/>
        </authorList>
    </citation>
    <scope>NUCLEOTIDE SEQUENCE [LARGE SCALE GENOMIC DNA]</scope>
    <source>
        <strain evidence="1 2">DSM 13587</strain>
    </source>
</reference>
<dbReference type="Gene3D" id="3.30.70.120">
    <property type="match status" value="1"/>
</dbReference>
<dbReference type="SUPFAM" id="SSF54913">
    <property type="entry name" value="GlnB-like"/>
    <property type="match status" value="1"/>
</dbReference>
<comment type="caution">
    <text evidence="1">The sequence shown here is derived from an EMBL/GenBank/DDBJ whole genome shotgun (WGS) entry which is preliminary data.</text>
</comment>
<dbReference type="EMBL" id="SMAO01000003">
    <property type="protein sequence ID" value="TCT22210.1"/>
    <property type="molecule type" value="Genomic_DNA"/>
</dbReference>
<protein>
    <recommendedName>
        <fullName evidence="3">Nitrogen regulatory protein P-II family</fullName>
    </recommendedName>
</protein>
<organism evidence="1 2">
    <name type="scientific">Thiobaca trueperi</name>
    <dbReference type="NCBI Taxonomy" id="127458"/>
    <lineage>
        <taxon>Bacteria</taxon>
        <taxon>Pseudomonadati</taxon>
        <taxon>Pseudomonadota</taxon>
        <taxon>Gammaproteobacteria</taxon>
        <taxon>Chromatiales</taxon>
        <taxon>Chromatiaceae</taxon>
        <taxon>Thiobaca</taxon>
    </lineage>
</organism>
<dbReference type="OrthoDB" id="330665at2"/>
<proteinExistence type="predicted"/>
<evidence type="ECO:0000313" key="1">
    <source>
        <dbReference type="EMBL" id="TCT22210.1"/>
    </source>
</evidence>
<dbReference type="RefSeq" id="WP_132976605.1">
    <property type="nucleotide sequence ID" value="NZ_SMAO01000003.1"/>
</dbReference>
<dbReference type="InterPro" id="IPR015867">
    <property type="entry name" value="N-reg_PII/ATP_PRibTrfase_C"/>
</dbReference>
<dbReference type="InterPro" id="IPR002187">
    <property type="entry name" value="N-reg_PII"/>
</dbReference>
<sequence length="96" mass="10765">MTAQSKTLLTIITEVALENSLIDDFKRLGVTGYTIVEARGLGTHGLRTGNWRKEGNIRIDIVADSDQCARIVEHLRSAYDRDYGLLMYSCPIDLHV</sequence>
<dbReference type="Pfam" id="PF00543">
    <property type="entry name" value="P-II"/>
    <property type="match status" value="1"/>
</dbReference>
<evidence type="ECO:0008006" key="3">
    <source>
        <dbReference type="Google" id="ProtNLM"/>
    </source>
</evidence>
<keyword evidence="2" id="KW-1185">Reference proteome</keyword>
<dbReference type="AlphaFoldDB" id="A0A4R3MZQ2"/>
<accession>A0A4R3MZQ2</accession>